<dbReference type="PANTHER" id="PTHR36848:SF2">
    <property type="entry name" value="SECRETED PROTEIN"/>
    <property type="match status" value="1"/>
</dbReference>
<dbReference type="EMBL" id="CAHR02000021">
    <property type="protein sequence ID" value="CCG80983.1"/>
    <property type="molecule type" value="Genomic_DNA"/>
</dbReference>
<protein>
    <recommendedName>
        <fullName evidence="3">Glycoside hydrolase family 2 protein</fullName>
    </recommendedName>
</protein>
<dbReference type="InterPro" id="IPR053161">
    <property type="entry name" value="Ulvan_degrading_GH"/>
</dbReference>
<accession>R4X7C6</accession>
<dbReference type="PANTHER" id="PTHR36848">
    <property type="entry name" value="DNA-BINDING PROTEIN (PUTATIVE SECRETED PROTEIN)-RELATED"/>
    <property type="match status" value="1"/>
</dbReference>
<sequence length="1097" mass="124071">MTETTRSQLPRASDFDLYPQSRKQFSNSSFTSPSAEYRGCPLWAWNTRLHKPLLRKEIKALKDMGIGGFTMHARVGLDTPYLGEEFTNCAVACIAEAKRLDMKAFLYDEDRWPSGAAGGSVTRDDPSLRMLHLLFTPWRYGTPGHGPDSSISTGSAPFRGESGYLLGRYAIKLDESGYMQYRHMQNEDNHQPSDVLQPGEVIWYAYVESSPPSSWYNGAWYVDTMSPRAMKAFLDSTHELYYRTKGIGDEFGKSVTAIFTDEPQFSGMVQFDTAKELKDCFAPWTEGLQDSFKMDTGLDIVEALPELFWDIERERRGGSPPDSISLVRYKYHDHVAELFTSAFLDQLSEWCEAHNIAQMGHMMEEPTLIQQTQCLGEAMRTYRSMQIPGVDMLVDSREYNTVKQCSSVVRQYGRTGCMSELYGVTNWTFDFKGYKGQGDWQAALGVTLRSHHLSWVSMNGEAKRDYPAQFGYQSPWYKEYSFVESHFARVAVAMSRGKSKTRVAVLHPIESFWLRYGCKETGKEQGLQDEWFSRLTEWLLFGLIDFDFISESLLPELCGTELNDSRLQVGQSVYDVVILPQLLTIRSTTLSILERFVENGGKVIVAGRDPVYVDATSSDRFAALKVDRTNFTKTSILQQLKRYRDLDIIDKRSKQRVHDLLYQWREDGDGESFLFIANTDREHQVATTVHVAFDGARAWDHIEVLDTLSGDIWSLAAHVSKSSNAVSFDWVFEGCSTLLLRLSHTSQNPITDHSSWNSSQQVSCLIRTRDQDRPEWKNSKHISSPTKTTLSEPNCLLLDFCRYRIDLEPNWSALDEILRIDDQVRDDLKMHRRGDAMAQPWITPRPRPDPKHKVYLQYYFTTKVALKRIELAIEGAEITTVRLDGIHIPITDTTQHWVDSSITRFPLPQITAGTHEIVLEVPFDELNTSLERIYLLGDFHVSLDSSAPKGEMATITDTTLKGLDFGDYARQGLPFYTGNVEYSFTLTGTDRRTAIQVPKLGVNPVIAVSIDGKKVGQIALQPYLLDLGLLEDGKEYAVTVTVFGTRDHAFGAIHVPKGTLGVFGPGAWRTGGEQWSDGYTIHAMGLLGGIDVLVADA</sequence>
<dbReference type="Proteomes" id="UP000013776">
    <property type="component" value="Unassembled WGS sequence"/>
</dbReference>
<dbReference type="STRING" id="1097556.R4X7C6"/>
<keyword evidence="2" id="KW-1185">Reference proteome</keyword>
<evidence type="ECO:0000313" key="1">
    <source>
        <dbReference type="EMBL" id="CCG80983.1"/>
    </source>
</evidence>
<proteinExistence type="predicted"/>
<evidence type="ECO:0000313" key="2">
    <source>
        <dbReference type="Proteomes" id="UP000013776"/>
    </source>
</evidence>
<dbReference type="InterPro" id="IPR029062">
    <property type="entry name" value="Class_I_gatase-like"/>
</dbReference>
<reference evidence="1 2" key="1">
    <citation type="journal article" date="2013" name="MBio">
        <title>Genome sequencing of the plant pathogen Taphrina deformans, the causal agent of peach leaf curl.</title>
        <authorList>
            <person name="Cisse O.H."/>
            <person name="Almeida J.M.G.C.F."/>
            <person name="Fonseca A."/>
            <person name="Kumar A.A."/>
            <person name="Salojaervi J."/>
            <person name="Overmyer K."/>
            <person name="Hauser P.M."/>
            <person name="Pagni M."/>
        </authorList>
    </citation>
    <scope>NUCLEOTIDE SEQUENCE [LARGE SCALE GENOMIC DNA]</scope>
    <source>
        <strain evidence="2">PYCC 5710 / ATCC 11124 / CBS 356.35 / IMI 108563 / JCM 9778 / NBRC 8474</strain>
    </source>
</reference>
<dbReference type="VEuPathDB" id="FungiDB:TAPDE_000652"/>
<evidence type="ECO:0008006" key="3">
    <source>
        <dbReference type="Google" id="ProtNLM"/>
    </source>
</evidence>
<organism evidence="1 2">
    <name type="scientific">Taphrina deformans (strain PYCC 5710 / ATCC 11124 / CBS 356.35 / IMI 108563 / JCM 9778 / NBRC 8474)</name>
    <name type="common">Peach leaf curl fungus</name>
    <name type="synonym">Lalaria deformans</name>
    <dbReference type="NCBI Taxonomy" id="1097556"/>
    <lineage>
        <taxon>Eukaryota</taxon>
        <taxon>Fungi</taxon>
        <taxon>Dikarya</taxon>
        <taxon>Ascomycota</taxon>
        <taxon>Taphrinomycotina</taxon>
        <taxon>Taphrinomycetes</taxon>
        <taxon>Taphrinales</taxon>
        <taxon>Taphrinaceae</taxon>
        <taxon>Taphrina</taxon>
    </lineage>
</organism>
<dbReference type="OrthoDB" id="2579248at2759"/>
<comment type="caution">
    <text evidence="1">The sequence shown here is derived from an EMBL/GenBank/DDBJ whole genome shotgun (WGS) entry which is preliminary data.</text>
</comment>
<dbReference type="AlphaFoldDB" id="R4X7C6"/>
<dbReference type="eggNOG" id="ENOG502RY90">
    <property type="taxonomic scope" value="Eukaryota"/>
</dbReference>
<dbReference type="CDD" id="cd03143">
    <property type="entry name" value="A4_beta-galactosidase_middle_domain"/>
    <property type="match status" value="1"/>
</dbReference>
<name>R4X7C6_TAPDE</name>
<dbReference type="Gene3D" id="3.40.50.880">
    <property type="match status" value="1"/>
</dbReference>
<gene>
    <name evidence="1" type="ORF">TAPDE_000652</name>
</gene>